<dbReference type="EMBL" id="LHYC01000028">
    <property type="protein sequence ID" value="KXB05213.1"/>
    <property type="molecule type" value="Genomic_DNA"/>
</dbReference>
<dbReference type="Proteomes" id="UP000070549">
    <property type="component" value="Unassembled WGS sequence"/>
</dbReference>
<keyword evidence="1" id="KW-0472">Membrane</keyword>
<name>A0A133VFJ5_9EURY</name>
<comment type="caution">
    <text evidence="2">The sequence shown here is derived from an EMBL/GenBank/DDBJ whole genome shotgun (WGS) entry which is preliminary data.</text>
</comment>
<keyword evidence="3" id="KW-1185">Reference proteome</keyword>
<keyword evidence="1" id="KW-0812">Transmembrane</keyword>
<protein>
    <submittedName>
        <fullName evidence="2">Permease</fullName>
    </submittedName>
</protein>
<proteinExistence type="predicted"/>
<reference evidence="2 3" key="1">
    <citation type="journal article" date="2016" name="Sci. Rep.">
        <title>Metabolic traits of an uncultured archaeal lineage -MSBL1- from brine pools of the Red Sea.</title>
        <authorList>
            <person name="Mwirichia R."/>
            <person name="Alam I."/>
            <person name="Rashid M."/>
            <person name="Vinu M."/>
            <person name="Ba-Alawi W."/>
            <person name="Anthony Kamau A."/>
            <person name="Kamanda Ngugi D."/>
            <person name="Goker M."/>
            <person name="Klenk H.P."/>
            <person name="Bajic V."/>
            <person name="Stingl U."/>
        </authorList>
    </citation>
    <scope>NUCLEOTIDE SEQUENCE [LARGE SCALE GENOMIC DNA]</scope>
    <source>
        <strain evidence="2">SCGC-AAA382A03</strain>
    </source>
</reference>
<feature type="transmembrane region" description="Helical" evidence="1">
    <location>
        <begin position="38"/>
        <end position="59"/>
    </location>
</feature>
<organism evidence="2 3">
    <name type="scientific">candidate division MSBL1 archaeon SCGC-AAA382A03</name>
    <dbReference type="NCBI Taxonomy" id="1698278"/>
    <lineage>
        <taxon>Archaea</taxon>
        <taxon>Methanobacteriati</taxon>
        <taxon>Methanobacteriota</taxon>
        <taxon>candidate division MSBL1</taxon>
    </lineage>
</organism>
<keyword evidence="1" id="KW-1133">Transmembrane helix</keyword>
<evidence type="ECO:0000313" key="3">
    <source>
        <dbReference type="Proteomes" id="UP000070549"/>
    </source>
</evidence>
<evidence type="ECO:0000313" key="2">
    <source>
        <dbReference type="EMBL" id="KXB05213.1"/>
    </source>
</evidence>
<accession>A0A133VFJ5</accession>
<feature type="transmembrane region" description="Helical" evidence="1">
    <location>
        <begin position="71"/>
        <end position="93"/>
    </location>
</feature>
<sequence>MNIFVLVLVPAAIALLGWSALKDRKKTKRSLEVAKGMFLNVGGEIFGLLLLVALFFTLVPQGAIESLLGGANIFLSSVYGAIMGTILILPKFVALPMAADLIEQGAHIVVAAGFITTLTMVGFATAPVEIEHFGKKYTLVRNVLGFIFALLIAIGMMVLL</sequence>
<gene>
    <name evidence="2" type="ORF">AKJ49_01245</name>
</gene>
<feature type="transmembrane region" description="Helical" evidence="1">
    <location>
        <begin position="105"/>
        <end position="126"/>
    </location>
</feature>
<feature type="transmembrane region" description="Helical" evidence="1">
    <location>
        <begin position="138"/>
        <end position="159"/>
    </location>
</feature>
<dbReference type="AlphaFoldDB" id="A0A133VFJ5"/>
<evidence type="ECO:0000256" key="1">
    <source>
        <dbReference type="SAM" id="Phobius"/>
    </source>
</evidence>